<keyword evidence="3 5" id="KW-0067">ATP-binding</keyword>
<dbReference type="InterPro" id="IPR003593">
    <property type="entry name" value="AAA+_ATPase"/>
</dbReference>
<dbReference type="InterPro" id="IPR017871">
    <property type="entry name" value="ABC_transporter-like_CS"/>
</dbReference>
<organism evidence="5 6">
    <name type="scientific">Corynebacterium variabile (strain DSM 44702 / CIP 107183 / JCM 12073 / NCIMB 30131)</name>
    <name type="common">Corynebacterium mooreparkense</name>
    <dbReference type="NCBI Taxonomy" id="858619"/>
    <lineage>
        <taxon>Bacteria</taxon>
        <taxon>Bacillati</taxon>
        <taxon>Actinomycetota</taxon>
        <taxon>Actinomycetes</taxon>
        <taxon>Mycobacteriales</taxon>
        <taxon>Corynebacteriaceae</taxon>
        <taxon>Corynebacterium</taxon>
    </lineage>
</organism>
<dbReference type="STRING" id="858619.CVAR_2688"/>
<keyword evidence="2" id="KW-0547">Nucleotide-binding</keyword>
<proteinExistence type="predicted"/>
<sequence>MTAAVPVATDPRSDGDRAVPVVHVENMVKQFGEVTAVTDLNLDLHHNEFVSVVGASGCGKSTLLSIIAGLEDATSGVVEINGEPVYGPGRDRGVVFQSATLLPWLTVHDNVMFALRGEQGMSKAEKKKVVEEHLHLVGLDGFGDKFPNQLSGGMQQRAALARSLSYRPKVLLMDEPFGALDALTRRSMQALLTRIWEEHKLTVMLITHDIEEAVYTADRVVIMSSRPGTVKREVPVNLPRPRDPSVVMTPEFRELYADIMSEFQ</sequence>
<keyword evidence="1" id="KW-0813">Transport</keyword>
<dbReference type="GO" id="GO:0016887">
    <property type="term" value="F:ATP hydrolysis activity"/>
    <property type="evidence" value="ECO:0007669"/>
    <property type="project" value="InterPro"/>
</dbReference>
<dbReference type="KEGG" id="cva:CVAR_2688"/>
<evidence type="ECO:0000256" key="3">
    <source>
        <dbReference type="ARBA" id="ARBA00022840"/>
    </source>
</evidence>
<dbReference type="EMBL" id="CP002917">
    <property type="protein sequence ID" value="AEK38027.1"/>
    <property type="molecule type" value="Genomic_DNA"/>
</dbReference>
<protein>
    <submittedName>
        <fullName evidence="5">Nitrate ABC transport system ATP-binding protein</fullName>
    </submittedName>
</protein>
<evidence type="ECO:0000313" key="6">
    <source>
        <dbReference type="Proteomes" id="UP000006659"/>
    </source>
</evidence>
<dbReference type="Gene3D" id="3.40.50.300">
    <property type="entry name" value="P-loop containing nucleotide triphosphate hydrolases"/>
    <property type="match status" value="1"/>
</dbReference>
<dbReference type="InterPro" id="IPR027417">
    <property type="entry name" value="P-loop_NTPase"/>
</dbReference>
<gene>
    <name evidence="5" type="primary">ntrC</name>
    <name evidence="5" type="ordered locus">CVAR_2688</name>
</gene>
<dbReference type="HOGENOM" id="CLU_000604_1_22_11"/>
<reference evidence="5 6" key="1">
    <citation type="journal article" date="2011" name="BMC Genomics">
        <title>Complete genome sequence of Corynebacterium variabile DSM 44702 isolated from the surface of smear-ripened cheeses and insights into cheese ripening and flavor generation.</title>
        <authorList>
            <person name="Schroeder J."/>
            <person name="Maus I."/>
            <person name="Trost E."/>
            <person name="Tauch A."/>
        </authorList>
    </citation>
    <scope>NUCLEOTIDE SEQUENCE [LARGE SCALE GENOMIC DNA]</scope>
    <source>
        <strain evidence="6">DSM 44702 / JCM 12073 / NCIMB 30131</strain>
    </source>
</reference>
<dbReference type="PANTHER" id="PTHR42788:SF13">
    <property type="entry name" value="ALIPHATIC SULFONATES IMPORT ATP-BINDING PROTEIN SSUB"/>
    <property type="match status" value="1"/>
</dbReference>
<dbReference type="PROSITE" id="PS50893">
    <property type="entry name" value="ABC_TRANSPORTER_2"/>
    <property type="match status" value="1"/>
</dbReference>
<dbReference type="InterPro" id="IPR050166">
    <property type="entry name" value="ABC_transporter_ATP-bind"/>
</dbReference>
<evidence type="ECO:0000259" key="4">
    <source>
        <dbReference type="PROSITE" id="PS50893"/>
    </source>
</evidence>
<dbReference type="eggNOG" id="COG1116">
    <property type="taxonomic scope" value="Bacteria"/>
</dbReference>
<evidence type="ECO:0000256" key="1">
    <source>
        <dbReference type="ARBA" id="ARBA00022448"/>
    </source>
</evidence>
<dbReference type="PANTHER" id="PTHR42788">
    <property type="entry name" value="TAURINE IMPORT ATP-BINDING PROTEIN-RELATED"/>
    <property type="match status" value="1"/>
</dbReference>
<accession>G0HHS3</accession>
<dbReference type="Pfam" id="PF00005">
    <property type="entry name" value="ABC_tran"/>
    <property type="match status" value="1"/>
</dbReference>
<dbReference type="SMART" id="SM00382">
    <property type="entry name" value="AAA"/>
    <property type="match status" value="1"/>
</dbReference>
<dbReference type="Proteomes" id="UP000006659">
    <property type="component" value="Chromosome"/>
</dbReference>
<dbReference type="InterPro" id="IPR003439">
    <property type="entry name" value="ABC_transporter-like_ATP-bd"/>
</dbReference>
<dbReference type="PROSITE" id="PS00211">
    <property type="entry name" value="ABC_TRANSPORTER_1"/>
    <property type="match status" value="1"/>
</dbReference>
<dbReference type="CDD" id="cd03293">
    <property type="entry name" value="ABC_NrtD_SsuB_transporters"/>
    <property type="match status" value="1"/>
</dbReference>
<dbReference type="SUPFAM" id="SSF52540">
    <property type="entry name" value="P-loop containing nucleoside triphosphate hydrolases"/>
    <property type="match status" value="1"/>
</dbReference>
<dbReference type="GO" id="GO:0005524">
    <property type="term" value="F:ATP binding"/>
    <property type="evidence" value="ECO:0007669"/>
    <property type="project" value="UniProtKB-KW"/>
</dbReference>
<evidence type="ECO:0000313" key="5">
    <source>
        <dbReference type="EMBL" id="AEK38027.1"/>
    </source>
</evidence>
<dbReference type="RefSeq" id="WP_014011178.1">
    <property type="nucleotide sequence ID" value="NC_015859.1"/>
</dbReference>
<dbReference type="AlphaFoldDB" id="G0HHS3"/>
<feature type="domain" description="ABC transporter" evidence="4">
    <location>
        <begin position="22"/>
        <end position="250"/>
    </location>
</feature>
<evidence type="ECO:0000256" key="2">
    <source>
        <dbReference type="ARBA" id="ARBA00022741"/>
    </source>
</evidence>
<name>G0HHS3_CORVD</name>